<sequence>MTLYFQKRDKRKIRKKI</sequence>
<name>A0A0E9V0L7_ANGAN</name>
<evidence type="ECO:0000313" key="1">
    <source>
        <dbReference type="EMBL" id="JAH70763.1"/>
    </source>
</evidence>
<accession>A0A0E9V0L7</accession>
<dbReference type="AlphaFoldDB" id="A0A0E9V0L7"/>
<proteinExistence type="predicted"/>
<organism evidence="1">
    <name type="scientific">Anguilla anguilla</name>
    <name type="common">European freshwater eel</name>
    <name type="synonym">Muraena anguilla</name>
    <dbReference type="NCBI Taxonomy" id="7936"/>
    <lineage>
        <taxon>Eukaryota</taxon>
        <taxon>Metazoa</taxon>
        <taxon>Chordata</taxon>
        <taxon>Craniata</taxon>
        <taxon>Vertebrata</taxon>
        <taxon>Euteleostomi</taxon>
        <taxon>Actinopterygii</taxon>
        <taxon>Neopterygii</taxon>
        <taxon>Teleostei</taxon>
        <taxon>Anguilliformes</taxon>
        <taxon>Anguillidae</taxon>
        <taxon>Anguilla</taxon>
    </lineage>
</organism>
<dbReference type="EMBL" id="GBXM01037814">
    <property type="protein sequence ID" value="JAH70763.1"/>
    <property type="molecule type" value="Transcribed_RNA"/>
</dbReference>
<protein>
    <submittedName>
        <fullName evidence="1">Uncharacterized protein</fullName>
    </submittedName>
</protein>
<reference evidence="1" key="1">
    <citation type="submission" date="2014-11" db="EMBL/GenBank/DDBJ databases">
        <authorList>
            <person name="Amaro Gonzalez C."/>
        </authorList>
    </citation>
    <scope>NUCLEOTIDE SEQUENCE</scope>
</reference>
<reference evidence="1" key="2">
    <citation type="journal article" date="2015" name="Fish Shellfish Immunol.">
        <title>Early steps in the European eel (Anguilla anguilla)-Vibrio vulnificus interaction in the gills: Role of the RtxA13 toxin.</title>
        <authorList>
            <person name="Callol A."/>
            <person name="Pajuelo D."/>
            <person name="Ebbesson L."/>
            <person name="Teles M."/>
            <person name="MacKenzie S."/>
            <person name="Amaro C."/>
        </authorList>
    </citation>
    <scope>NUCLEOTIDE SEQUENCE</scope>
</reference>